<evidence type="ECO:0000256" key="6">
    <source>
        <dbReference type="ARBA" id="ARBA00022801"/>
    </source>
</evidence>
<dbReference type="InterPro" id="IPR003180">
    <property type="entry name" value="MPG"/>
</dbReference>
<dbReference type="Gene3D" id="3.10.300.10">
    <property type="entry name" value="Methylpurine-DNA glycosylase (MPG)"/>
    <property type="match status" value="1"/>
</dbReference>
<evidence type="ECO:0000256" key="3">
    <source>
        <dbReference type="ARBA" id="ARBA00009232"/>
    </source>
</evidence>
<gene>
    <name evidence="15" type="primary">RvY_17593-1</name>
    <name evidence="15" type="synonym">RvY_17593.1</name>
    <name evidence="15" type="ORF">RvY_17593</name>
</gene>
<evidence type="ECO:0000256" key="4">
    <source>
        <dbReference type="ARBA" id="ARBA00012000"/>
    </source>
</evidence>
<feature type="region of interest" description="Disordered" evidence="14">
    <location>
        <begin position="1"/>
        <end position="27"/>
    </location>
</feature>
<protein>
    <recommendedName>
        <fullName evidence="10">DNA-3-methyladenine glycosylase</fullName>
        <ecNumber evidence="4">3.2.2.21</ecNumber>
    </recommendedName>
    <alternativeName>
        <fullName evidence="11">3-alkyladenine DNA glycosylase</fullName>
    </alternativeName>
    <alternativeName>
        <fullName evidence="8">3-methyladenine DNA glycosidase</fullName>
    </alternativeName>
    <alternativeName>
        <fullName evidence="13">ADPG</fullName>
    </alternativeName>
    <alternativeName>
        <fullName evidence="12">N-methylpurine-DNA glycosylase</fullName>
    </alternativeName>
</protein>
<dbReference type="PANTHER" id="PTHR10429:SF0">
    <property type="entry name" value="DNA-3-METHYLADENINE GLYCOSYLASE"/>
    <property type="match status" value="1"/>
</dbReference>
<evidence type="ECO:0000256" key="9">
    <source>
        <dbReference type="ARBA" id="ARBA00066187"/>
    </source>
</evidence>
<dbReference type="STRING" id="947166.A0A1D1W2N6"/>
<evidence type="ECO:0000313" key="15">
    <source>
        <dbReference type="EMBL" id="GAV07795.1"/>
    </source>
</evidence>
<feature type="compositionally biased region" description="Basic and acidic residues" evidence="14">
    <location>
        <begin position="270"/>
        <end position="286"/>
    </location>
</feature>
<dbReference type="Pfam" id="PF02245">
    <property type="entry name" value="Pur_DNA_glyco"/>
    <property type="match status" value="1"/>
</dbReference>
<dbReference type="HAMAP" id="MF_00527">
    <property type="entry name" value="3MGH"/>
    <property type="match status" value="1"/>
</dbReference>
<dbReference type="InterPro" id="IPR011034">
    <property type="entry name" value="Formyl_transferase-like_C_sf"/>
</dbReference>
<dbReference type="GO" id="GO:0003905">
    <property type="term" value="F:alkylbase DNA N-glycosylase activity"/>
    <property type="evidence" value="ECO:0007669"/>
    <property type="project" value="UniProtKB-EC"/>
</dbReference>
<evidence type="ECO:0000256" key="10">
    <source>
        <dbReference type="ARBA" id="ARBA00068926"/>
    </source>
</evidence>
<evidence type="ECO:0000256" key="11">
    <source>
        <dbReference type="ARBA" id="ARBA00076879"/>
    </source>
</evidence>
<feature type="compositionally biased region" description="Basic and acidic residues" evidence="14">
    <location>
        <begin position="246"/>
        <end position="256"/>
    </location>
</feature>
<sequence>MSEETTSAYFVKKRRKQTTSGSGDDDLSAQVAFQPTLSNSTFGGAITMLPSKFYAKPCHELAKALLGKILVRQLPGGELLKGRIVETEAYPGETDRASHSFKGKTPRNAAMYAKAGTAYVYFIYGMYHNLNVSALEPGAGVLIRGVEPTEGIETMRTLRKSGEQLRVHQLCNGPGKICQAFSILTATHNFHDLTAGQELWLEEGIPSEQDVPMDVVEASRIGIAGYGAEWAQKLWRYYVRDSEHVSKRDKAQELKQFRKNAQGTSSNKKTSQERSRKLSAEGLDER</sequence>
<comment type="catalytic activity">
    <reaction evidence="1">
        <text>Hydrolysis of alkylated DNA, releasing 3-methyladenine, 3-methylguanine, 7-methylguanine and 7-methyladenine.</text>
        <dbReference type="EC" id="3.2.2.21"/>
    </reaction>
</comment>
<dbReference type="OrthoDB" id="6353017at2759"/>
<dbReference type="InterPro" id="IPR036995">
    <property type="entry name" value="MPG_sf"/>
</dbReference>
<organism evidence="15 16">
    <name type="scientific">Ramazzottius varieornatus</name>
    <name type="common">Water bear</name>
    <name type="synonym">Tardigrade</name>
    <dbReference type="NCBI Taxonomy" id="947166"/>
    <lineage>
        <taxon>Eukaryota</taxon>
        <taxon>Metazoa</taxon>
        <taxon>Ecdysozoa</taxon>
        <taxon>Tardigrada</taxon>
        <taxon>Eutardigrada</taxon>
        <taxon>Parachela</taxon>
        <taxon>Hypsibioidea</taxon>
        <taxon>Ramazzottiidae</taxon>
        <taxon>Ramazzottius</taxon>
    </lineage>
</organism>
<dbReference type="SUPFAM" id="SSF50486">
    <property type="entry name" value="FMT C-terminal domain-like"/>
    <property type="match status" value="1"/>
</dbReference>
<evidence type="ECO:0000256" key="14">
    <source>
        <dbReference type="SAM" id="MobiDB-lite"/>
    </source>
</evidence>
<feature type="compositionally biased region" description="Polar residues" evidence="14">
    <location>
        <begin position="259"/>
        <end position="269"/>
    </location>
</feature>
<keyword evidence="16" id="KW-1185">Reference proteome</keyword>
<dbReference type="NCBIfam" id="TIGR00567">
    <property type="entry name" value="3mg"/>
    <property type="match status" value="1"/>
</dbReference>
<dbReference type="PANTHER" id="PTHR10429">
    <property type="entry name" value="DNA-3-METHYLADENINE GLYCOSYLASE"/>
    <property type="match status" value="1"/>
</dbReference>
<proteinExistence type="inferred from homology"/>
<name>A0A1D1W2N6_RAMVA</name>
<feature type="region of interest" description="Disordered" evidence="14">
    <location>
        <begin position="246"/>
        <end position="286"/>
    </location>
</feature>
<evidence type="ECO:0000256" key="13">
    <source>
        <dbReference type="ARBA" id="ARBA00082988"/>
    </source>
</evidence>
<evidence type="ECO:0000256" key="8">
    <source>
        <dbReference type="ARBA" id="ARBA00033426"/>
    </source>
</evidence>
<dbReference type="GO" id="GO:0006284">
    <property type="term" value="P:base-excision repair"/>
    <property type="evidence" value="ECO:0007669"/>
    <property type="project" value="InterPro"/>
</dbReference>
<evidence type="ECO:0000313" key="16">
    <source>
        <dbReference type="Proteomes" id="UP000186922"/>
    </source>
</evidence>
<evidence type="ECO:0000256" key="2">
    <source>
        <dbReference type="ARBA" id="ARBA00002421"/>
    </source>
</evidence>
<evidence type="ECO:0000256" key="12">
    <source>
        <dbReference type="ARBA" id="ARBA00078171"/>
    </source>
</evidence>
<dbReference type="GO" id="GO:0003677">
    <property type="term" value="F:DNA binding"/>
    <property type="evidence" value="ECO:0007669"/>
    <property type="project" value="InterPro"/>
</dbReference>
<comment type="subunit">
    <text evidence="9">Binds MBD1. Binds SSBP1.</text>
</comment>
<accession>A0A1D1W2N6</accession>
<evidence type="ECO:0000256" key="5">
    <source>
        <dbReference type="ARBA" id="ARBA00022763"/>
    </source>
</evidence>
<comment type="caution">
    <text evidence="15">The sequence shown here is derived from an EMBL/GenBank/DDBJ whole genome shotgun (WGS) entry which is preliminary data.</text>
</comment>
<dbReference type="FunFam" id="3.10.300.10:FF:000001">
    <property type="entry name" value="Putative 3-methyladenine DNA glycosylase"/>
    <property type="match status" value="1"/>
</dbReference>
<comment type="function">
    <text evidence="2">Hydrolysis of the deoxyribose N-glycosidic bond to excise 3-methyladenine, and 7-methylguanine from the damaged DNA polymer formed by alkylation lesions.</text>
</comment>
<reference evidence="15 16" key="1">
    <citation type="journal article" date="2016" name="Nat. Commun.">
        <title>Extremotolerant tardigrade genome and improved radiotolerance of human cultured cells by tardigrade-unique protein.</title>
        <authorList>
            <person name="Hashimoto T."/>
            <person name="Horikawa D.D."/>
            <person name="Saito Y."/>
            <person name="Kuwahara H."/>
            <person name="Kozuka-Hata H."/>
            <person name="Shin-I T."/>
            <person name="Minakuchi Y."/>
            <person name="Ohishi K."/>
            <person name="Motoyama A."/>
            <person name="Aizu T."/>
            <person name="Enomoto A."/>
            <person name="Kondo K."/>
            <person name="Tanaka S."/>
            <person name="Hara Y."/>
            <person name="Koshikawa S."/>
            <person name="Sagara H."/>
            <person name="Miura T."/>
            <person name="Yokobori S."/>
            <person name="Miyagawa K."/>
            <person name="Suzuki Y."/>
            <person name="Kubo T."/>
            <person name="Oyama M."/>
            <person name="Kohara Y."/>
            <person name="Fujiyama A."/>
            <person name="Arakawa K."/>
            <person name="Katayama T."/>
            <person name="Toyoda A."/>
            <person name="Kunieda T."/>
        </authorList>
    </citation>
    <scope>NUCLEOTIDE SEQUENCE [LARGE SCALE GENOMIC DNA]</scope>
    <source>
        <strain evidence="15 16">YOKOZUNA-1</strain>
    </source>
</reference>
<keyword evidence="7" id="KW-0234">DNA repair</keyword>
<evidence type="ECO:0000256" key="7">
    <source>
        <dbReference type="ARBA" id="ARBA00023204"/>
    </source>
</evidence>
<dbReference type="EMBL" id="BDGG01000016">
    <property type="protein sequence ID" value="GAV07795.1"/>
    <property type="molecule type" value="Genomic_DNA"/>
</dbReference>
<dbReference type="Proteomes" id="UP000186922">
    <property type="component" value="Unassembled WGS sequence"/>
</dbReference>
<dbReference type="AlphaFoldDB" id="A0A1D1W2N6"/>
<keyword evidence="5" id="KW-0227">DNA damage</keyword>
<comment type="similarity">
    <text evidence="3">Belongs to the DNA glycosylase MPG family.</text>
</comment>
<dbReference type="CDD" id="cd00540">
    <property type="entry name" value="AAG"/>
    <property type="match status" value="1"/>
</dbReference>
<dbReference type="EC" id="3.2.2.21" evidence="4"/>
<evidence type="ECO:0000256" key="1">
    <source>
        <dbReference type="ARBA" id="ARBA00000086"/>
    </source>
</evidence>
<keyword evidence="6" id="KW-0378">Hydrolase</keyword>